<protein>
    <submittedName>
        <fullName evidence="1">Uncharacterized protein</fullName>
    </submittedName>
</protein>
<name>L8WQK3_THACA</name>
<keyword evidence="2" id="KW-1185">Reference proteome</keyword>
<sequence length="61" mass="6912">MGLNKAPECVWLTCRPSITQLRCNRLGPHLSDITRLLASDWFSAVRRSGIEHTYLHSSQTS</sequence>
<reference evidence="1 2" key="1">
    <citation type="journal article" date="2013" name="Nat. Commun.">
        <title>The evolution and pathogenic mechanisms of the rice sheath blight pathogen.</title>
        <authorList>
            <person name="Zheng A."/>
            <person name="Lin R."/>
            <person name="Xu L."/>
            <person name="Qin P."/>
            <person name="Tang C."/>
            <person name="Ai P."/>
            <person name="Zhang D."/>
            <person name="Liu Y."/>
            <person name="Sun Z."/>
            <person name="Feng H."/>
            <person name="Wang Y."/>
            <person name="Chen Y."/>
            <person name="Liang X."/>
            <person name="Fu R."/>
            <person name="Li Q."/>
            <person name="Zhang J."/>
            <person name="Yu X."/>
            <person name="Xie Z."/>
            <person name="Ding L."/>
            <person name="Guan P."/>
            <person name="Tang J."/>
            <person name="Liang Y."/>
            <person name="Wang S."/>
            <person name="Deng Q."/>
            <person name="Li S."/>
            <person name="Zhu J."/>
            <person name="Wang L."/>
            <person name="Liu H."/>
            <person name="Li P."/>
        </authorList>
    </citation>
    <scope>NUCLEOTIDE SEQUENCE [LARGE SCALE GENOMIC DNA]</scope>
    <source>
        <strain evidence="2">AG-1 IA</strain>
    </source>
</reference>
<evidence type="ECO:0000313" key="1">
    <source>
        <dbReference type="EMBL" id="ELU38624.1"/>
    </source>
</evidence>
<gene>
    <name evidence="1" type="ORF">AG1IA_07351</name>
</gene>
<organism evidence="1 2">
    <name type="scientific">Thanatephorus cucumeris (strain AG1-IA)</name>
    <name type="common">Rice sheath blight fungus</name>
    <name type="synonym">Rhizoctonia solani</name>
    <dbReference type="NCBI Taxonomy" id="983506"/>
    <lineage>
        <taxon>Eukaryota</taxon>
        <taxon>Fungi</taxon>
        <taxon>Dikarya</taxon>
        <taxon>Basidiomycota</taxon>
        <taxon>Agaricomycotina</taxon>
        <taxon>Agaricomycetes</taxon>
        <taxon>Cantharellales</taxon>
        <taxon>Ceratobasidiaceae</taxon>
        <taxon>Rhizoctonia</taxon>
        <taxon>Rhizoctonia solani AG-1</taxon>
    </lineage>
</organism>
<evidence type="ECO:0000313" key="2">
    <source>
        <dbReference type="Proteomes" id="UP000011668"/>
    </source>
</evidence>
<dbReference type="EMBL" id="AFRT01002116">
    <property type="protein sequence ID" value="ELU38624.1"/>
    <property type="molecule type" value="Genomic_DNA"/>
</dbReference>
<dbReference type="Proteomes" id="UP000011668">
    <property type="component" value="Unassembled WGS sequence"/>
</dbReference>
<comment type="caution">
    <text evidence="1">The sequence shown here is derived from an EMBL/GenBank/DDBJ whole genome shotgun (WGS) entry which is preliminary data.</text>
</comment>
<accession>L8WQK3</accession>
<dbReference type="AlphaFoldDB" id="L8WQK3"/>
<dbReference type="HOGENOM" id="CLU_2924320_0_0_1"/>
<proteinExistence type="predicted"/>